<dbReference type="GeneID" id="11515199"/>
<dbReference type="AlphaFoldDB" id="G2R1R3"/>
<organism evidence="1 2">
    <name type="scientific">Thermothielavioides terrestris (strain ATCC 38088 / NRRL 8126)</name>
    <name type="common">Thielavia terrestris</name>
    <dbReference type="NCBI Taxonomy" id="578455"/>
    <lineage>
        <taxon>Eukaryota</taxon>
        <taxon>Fungi</taxon>
        <taxon>Dikarya</taxon>
        <taxon>Ascomycota</taxon>
        <taxon>Pezizomycotina</taxon>
        <taxon>Sordariomycetes</taxon>
        <taxon>Sordariomycetidae</taxon>
        <taxon>Sordariales</taxon>
        <taxon>Chaetomiaceae</taxon>
        <taxon>Thermothielavioides</taxon>
        <taxon>Thermothielavioides terrestris</taxon>
    </lineage>
</organism>
<protein>
    <submittedName>
        <fullName evidence="1">Uncharacterized protein</fullName>
    </submittedName>
</protein>
<proteinExistence type="predicted"/>
<dbReference type="Proteomes" id="UP000008181">
    <property type="component" value="Chromosome 2"/>
</dbReference>
<accession>G2R1R3</accession>
<evidence type="ECO:0000313" key="2">
    <source>
        <dbReference type="Proteomes" id="UP000008181"/>
    </source>
</evidence>
<dbReference type="EMBL" id="CP003010">
    <property type="protein sequence ID" value="AEO66605.1"/>
    <property type="molecule type" value="Genomic_DNA"/>
</dbReference>
<dbReference type="HOGENOM" id="CLU_1435351_0_0_1"/>
<keyword evidence="2" id="KW-1185">Reference proteome</keyword>
<name>G2R1R3_THETT</name>
<evidence type="ECO:0000313" key="1">
    <source>
        <dbReference type="EMBL" id="AEO66605.1"/>
    </source>
</evidence>
<gene>
    <name evidence="1" type="ORF">THITE_2088087</name>
</gene>
<reference evidence="1 2" key="1">
    <citation type="journal article" date="2011" name="Nat. Biotechnol.">
        <title>Comparative genomic analysis of the thermophilic biomass-degrading fungi Myceliophthora thermophila and Thielavia terrestris.</title>
        <authorList>
            <person name="Berka R.M."/>
            <person name="Grigoriev I.V."/>
            <person name="Otillar R."/>
            <person name="Salamov A."/>
            <person name="Grimwood J."/>
            <person name="Reid I."/>
            <person name="Ishmael N."/>
            <person name="John T."/>
            <person name="Darmond C."/>
            <person name="Moisan M.-C."/>
            <person name="Henrissat B."/>
            <person name="Coutinho P.M."/>
            <person name="Lombard V."/>
            <person name="Natvig D.O."/>
            <person name="Lindquist E."/>
            <person name="Schmutz J."/>
            <person name="Lucas S."/>
            <person name="Harris P."/>
            <person name="Powlowski J."/>
            <person name="Bellemare A."/>
            <person name="Taylor D."/>
            <person name="Butler G."/>
            <person name="de Vries R.P."/>
            <person name="Allijn I.E."/>
            <person name="van den Brink J."/>
            <person name="Ushinsky S."/>
            <person name="Storms R."/>
            <person name="Powell A.J."/>
            <person name="Paulsen I.T."/>
            <person name="Elbourne L.D.H."/>
            <person name="Baker S.E."/>
            <person name="Magnuson J."/>
            <person name="LaBoissiere S."/>
            <person name="Clutterbuck A.J."/>
            <person name="Martinez D."/>
            <person name="Wogulis M."/>
            <person name="de Leon A.L."/>
            <person name="Rey M.W."/>
            <person name="Tsang A."/>
        </authorList>
    </citation>
    <scope>NUCLEOTIDE SEQUENCE [LARGE SCALE GENOMIC DNA]</scope>
    <source>
        <strain evidence="2">ATCC 38088 / NRRL 8126</strain>
    </source>
</reference>
<dbReference type="KEGG" id="ttt:THITE_2088087"/>
<dbReference type="OrthoDB" id="10568771at2759"/>
<sequence length="189" mass="21717">MSASMIPELTANLKELARGQPDAYRRLYHHLMEALDDSVQHPELRDPSFSKAGGQAQDVIEDILREEEENVMSILHFHLEWKTAVRDMVCLVALERRARTSSAVDAADDALQSESPIKDFDVPDYASLGRQDRQYIDDFVRHIRETRKVKKKRQDLFPHERSFLAMQSQEKAALQSIQSRRAPAATRNC</sequence>
<dbReference type="RefSeq" id="XP_003652941.1">
    <property type="nucleotide sequence ID" value="XM_003652893.1"/>
</dbReference>